<sequence length="144" mass="15483">VLIANVSDFPWSVTLLPRESYEQARRENPGIEMAPQKGTPYALRREVVLSPLGVPCNPPPWGTLAAVDLGSGEIRWQVRLGTIRDIAPIPLPIKLGTPNIGGPLVTASGLVFIGAAMDDYLRAFDIETGEELWKGRLPAGGQAT</sequence>
<dbReference type="SMART" id="SM00564">
    <property type="entry name" value="PQQ"/>
    <property type="match status" value="2"/>
</dbReference>
<evidence type="ECO:0000259" key="1">
    <source>
        <dbReference type="Pfam" id="PF01011"/>
    </source>
</evidence>
<dbReference type="InterPro" id="IPR018391">
    <property type="entry name" value="PQQ_b-propeller_rpt"/>
</dbReference>
<feature type="non-terminal residue" evidence="2">
    <location>
        <position position="1"/>
    </location>
</feature>
<comment type="caution">
    <text evidence="2">The sequence shown here is derived from an EMBL/GenBank/DDBJ whole genome shotgun (WGS) entry which is preliminary data.</text>
</comment>
<reference evidence="2" key="1">
    <citation type="journal article" date="2014" name="Front. Microbiol.">
        <title>High frequency of phylogenetically diverse reductive dehalogenase-homologous genes in deep subseafloor sedimentary metagenomes.</title>
        <authorList>
            <person name="Kawai M."/>
            <person name="Futagami T."/>
            <person name="Toyoda A."/>
            <person name="Takaki Y."/>
            <person name="Nishi S."/>
            <person name="Hori S."/>
            <person name="Arai W."/>
            <person name="Tsubouchi T."/>
            <person name="Morono Y."/>
            <person name="Uchiyama I."/>
            <person name="Ito T."/>
            <person name="Fujiyama A."/>
            <person name="Inagaki F."/>
            <person name="Takami H."/>
        </authorList>
    </citation>
    <scope>NUCLEOTIDE SEQUENCE</scope>
    <source>
        <strain evidence="2">Expedition CK06-06</strain>
    </source>
</reference>
<proteinExistence type="predicted"/>
<dbReference type="EMBL" id="BARS01057322">
    <property type="protein sequence ID" value="GAG50402.1"/>
    <property type="molecule type" value="Genomic_DNA"/>
</dbReference>
<protein>
    <recommendedName>
        <fullName evidence="1">Pyrrolo-quinoline quinone repeat domain-containing protein</fullName>
    </recommendedName>
</protein>
<gene>
    <name evidence="2" type="ORF">S01H1_84089</name>
</gene>
<dbReference type="InterPro" id="IPR011047">
    <property type="entry name" value="Quinoprotein_ADH-like_sf"/>
</dbReference>
<dbReference type="InterPro" id="IPR002372">
    <property type="entry name" value="PQQ_rpt_dom"/>
</dbReference>
<organism evidence="2">
    <name type="scientific">marine sediment metagenome</name>
    <dbReference type="NCBI Taxonomy" id="412755"/>
    <lineage>
        <taxon>unclassified sequences</taxon>
        <taxon>metagenomes</taxon>
        <taxon>ecological metagenomes</taxon>
    </lineage>
</organism>
<evidence type="ECO:0000313" key="2">
    <source>
        <dbReference type="EMBL" id="GAG50402.1"/>
    </source>
</evidence>
<feature type="non-terminal residue" evidence="2">
    <location>
        <position position="144"/>
    </location>
</feature>
<dbReference type="SUPFAM" id="SSF50998">
    <property type="entry name" value="Quinoprotein alcohol dehydrogenase-like"/>
    <property type="match status" value="1"/>
</dbReference>
<feature type="domain" description="Pyrrolo-quinoline quinone repeat" evidence="1">
    <location>
        <begin position="2"/>
        <end position="144"/>
    </location>
</feature>
<dbReference type="Gene3D" id="2.140.10.10">
    <property type="entry name" value="Quinoprotein alcohol dehydrogenase-like superfamily"/>
    <property type="match status" value="1"/>
</dbReference>
<name>X0YUM7_9ZZZZ</name>
<accession>X0YUM7</accession>
<dbReference type="AlphaFoldDB" id="X0YUM7"/>
<dbReference type="Pfam" id="PF01011">
    <property type="entry name" value="PQQ"/>
    <property type="match status" value="1"/>
</dbReference>